<keyword evidence="2" id="KW-1185">Reference proteome</keyword>
<reference evidence="2" key="1">
    <citation type="journal article" date="2019" name="Int. J. Syst. Evol. Microbiol.">
        <title>The Global Catalogue of Microorganisms (GCM) 10K type strain sequencing project: providing services to taxonomists for standard genome sequencing and annotation.</title>
        <authorList>
            <consortium name="The Broad Institute Genomics Platform"/>
            <consortium name="The Broad Institute Genome Sequencing Center for Infectious Disease"/>
            <person name="Wu L."/>
            <person name="Ma J."/>
        </authorList>
    </citation>
    <scope>NUCLEOTIDE SEQUENCE [LARGE SCALE GENOMIC DNA]</scope>
    <source>
        <strain evidence="2">JCM 19635</strain>
    </source>
</reference>
<dbReference type="EMBL" id="JBHTEK010000001">
    <property type="protein sequence ID" value="MFC7668088.1"/>
    <property type="molecule type" value="Genomic_DNA"/>
</dbReference>
<dbReference type="Proteomes" id="UP001596513">
    <property type="component" value="Unassembled WGS sequence"/>
</dbReference>
<gene>
    <name evidence="1" type="ORF">ACFQT0_12365</name>
</gene>
<evidence type="ECO:0008006" key="3">
    <source>
        <dbReference type="Google" id="ProtNLM"/>
    </source>
</evidence>
<organism evidence="1 2">
    <name type="scientific">Hymenobacter humi</name>
    <dbReference type="NCBI Taxonomy" id="1411620"/>
    <lineage>
        <taxon>Bacteria</taxon>
        <taxon>Pseudomonadati</taxon>
        <taxon>Bacteroidota</taxon>
        <taxon>Cytophagia</taxon>
        <taxon>Cytophagales</taxon>
        <taxon>Hymenobacteraceae</taxon>
        <taxon>Hymenobacter</taxon>
    </lineage>
</organism>
<proteinExistence type="predicted"/>
<protein>
    <recommendedName>
        <fullName evidence="3">Bulb-type lectin domain-containing protein</fullName>
    </recommendedName>
</protein>
<evidence type="ECO:0000313" key="1">
    <source>
        <dbReference type="EMBL" id="MFC7668088.1"/>
    </source>
</evidence>
<dbReference type="InterPro" id="IPR011043">
    <property type="entry name" value="Gal_Oxase/kelch_b-propeller"/>
</dbReference>
<evidence type="ECO:0000313" key="2">
    <source>
        <dbReference type="Proteomes" id="UP001596513"/>
    </source>
</evidence>
<accession>A0ABW2U6X4</accession>
<dbReference type="RefSeq" id="WP_380206164.1">
    <property type="nucleotide sequence ID" value="NZ_JBHTEK010000001.1"/>
</dbReference>
<sequence>MGAPGDNYQTGATWVFTRTGTTWSQQGPKLVGTGARGPLVQQGQSVALSADGNTLAESGPSDADETGATWVFTRTGSTWSEQGPKLVGTGASGLYGAAQGTSIALSANGNTLAASGPHDNRFAGATWVFTRTGSTWSEQGPKLVGSGASGLSDAFQGTSVALSADGNTLAAGASGENGNVGATWVFTRTGTTWSEQGAKIVGTGSFLGSVQQGHSVALSADGSTMATGGWNDNNKLGATWVFLRLAPPCPARCGCATSQCQLLSQPRR</sequence>
<dbReference type="SUPFAM" id="SSF50965">
    <property type="entry name" value="Galactose oxidase, central domain"/>
    <property type="match status" value="1"/>
</dbReference>
<comment type="caution">
    <text evidence="1">The sequence shown here is derived from an EMBL/GenBank/DDBJ whole genome shotgun (WGS) entry which is preliminary data.</text>
</comment>
<dbReference type="Gene3D" id="2.130.10.10">
    <property type="entry name" value="YVTN repeat-like/Quinoprotein amine dehydrogenase"/>
    <property type="match status" value="1"/>
</dbReference>
<dbReference type="InterPro" id="IPR015943">
    <property type="entry name" value="WD40/YVTN_repeat-like_dom_sf"/>
</dbReference>
<name>A0ABW2U6X4_9BACT</name>